<comment type="caution">
    <text evidence="2">The sequence shown here is derived from an EMBL/GenBank/DDBJ whole genome shotgun (WGS) entry which is preliminary data.</text>
</comment>
<evidence type="ECO:0000256" key="1">
    <source>
        <dbReference type="SAM" id="Phobius"/>
    </source>
</evidence>
<feature type="transmembrane region" description="Helical" evidence="1">
    <location>
        <begin position="120"/>
        <end position="137"/>
    </location>
</feature>
<feature type="transmembrane region" description="Helical" evidence="1">
    <location>
        <begin position="29"/>
        <end position="50"/>
    </location>
</feature>
<proteinExistence type="predicted"/>
<name>A0A094XFA2_ALKAL</name>
<keyword evidence="1" id="KW-0812">Transmembrane</keyword>
<dbReference type="EMBL" id="JALP01000187">
    <property type="protein sequence ID" value="THG89979.1"/>
    <property type="molecule type" value="Genomic_DNA"/>
</dbReference>
<feature type="transmembrane region" description="Helical" evidence="1">
    <location>
        <begin position="80"/>
        <end position="100"/>
    </location>
</feature>
<reference evidence="2 4" key="1">
    <citation type="journal article" date="2014" name="Genome Announc.">
        <title>Draft Genome Sequence of Bacillus alcalophilus AV1934, a Classic Alkaliphile Isolated from Human Feces in 1934.</title>
        <authorList>
            <person name="Attie O."/>
            <person name="Jayaprakash A."/>
            <person name="Shah H."/>
            <person name="Paulsen I.T."/>
            <person name="Morino M."/>
            <person name="Takahashi Y."/>
            <person name="Narumi I."/>
            <person name="Sachidanandam R."/>
            <person name="Satoh K."/>
            <person name="Ito M."/>
            <person name="Krulwich T.A."/>
        </authorList>
    </citation>
    <scope>NUCLEOTIDE SEQUENCE [LARGE SCALE GENOMIC DNA]</scope>
    <source>
        <strain evidence="2 4">AV1934</strain>
    </source>
</reference>
<gene>
    <name evidence="3" type="ORF">AJ85_14120</name>
    <name evidence="2" type="ORF">BALCAV_0210270</name>
</gene>
<keyword evidence="1" id="KW-1133">Transmembrane helix</keyword>
<evidence type="ECO:0000313" key="2">
    <source>
        <dbReference type="EMBL" id="KGA97455.1"/>
    </source>
</evidence>
<dbReference type="EMBL" id="ALPT02000029">
    <property type="protein sequence ID" value="KGA97455.1"/>
    <property type="molecule type" value="Genomic_DNA"/>
</dbReference>
<evidence type="ECO:0000313" key="5">
    <source>
        <dbReference type="Proteomes" id="UP000297014"/>
    </source>
</evidence>
<dbReference type="eggNOG" id="ENOG5030ESZ">
    <property type="taxonomic scope" value="Bacteria"/>
</dbReference>
<keyword evidence="4" id="KW-1185">Reference proteome</keyword>
<accession>A0A094XFA2</accession>
<sequence length="150" mass="17176">MIALLIVTLLFFLIGSSLFFLGVVSGQVFIVLLFSFSFFWFILTYTHLLVKGEKKRLNKKDLAIPEKEVAATSEKLPNEFSNLGSVLLLLGMTIFGGWFLASFTNNTHHISPEKYVEWRISVSAMMFAYLGFLYVYAKRKRRAFSKAKNQ</sequence>
<dbReference type="Proteomes" id="UP000002754">
    <property type="component" value="Unassembled WGS sequence"/>
</dbReference>
<dbReference type="RefSeq" id="WP_003322259.1">
    <property type="nucleotide sequence ID" value="NZ_ALPT02000029.1"/>
</dbReference>
<keyword evidence="1" id="KW-0472">Membrane</keyword>
<evidence type="ECO:0000313" key="4">
    <source>
        <dbReference type="Proteomes" id="UP000002754"/>
    </source>
</evidence>
<dbReference type="AlphaFoldDB" id="A0A094XFA2"/>
<dbReference type="OrthoDB" id="2933508at2"/>
<protein>
    <submittedName>
        <fullName evidence="2">Uncharacterized protein</fullName>
    </submittedName>
</protein>
<reference evidence="3 5" key="2">
    <citation type="submission" date="2014-01" db="EMBL/GenBank/DDBJ databases">
        <title>Draft genome sequencing of Bacillus alcalophilus CGMCC 1.3604.</title>
        <authorList>
            <person name="Yang J."/>
            <person name="Diao L."/>
            <person name="Yang S."/>
        </authorList>
    </citation>
    <scope>NUCLEOTIDE SEQUENCE [LARGE SCALE GENOMIC DNA]</scope>
    <source>
        <strain evidence="3 5">CGMCC 1.3604</strain>
    </source>
</reference>
<organism evidence="2 4">
    <name type="scientific">Alkalihalobacillus alcalophilus ATCC 27647 = CGMCC 1.3604</name>
    <dbReference type="NCBI Taxonomy" id="1218173"/>
    <lineage>
        <taxon>Bacteria</taxon>
        <taxon>Bacillati</taxon>
        <taxon>Bacillota</taxon>
        <taxon>Bacilli</taxon>
        <taxon>Bacillales</taxon>
        <taxon>Bacillaceae</taxon>
        <taxon>Alkalihalobacillus</taxon>
    </lineage>
</organism>
<evidence type="ECO:0000313" key="3">
    <source>
        <dbReference type="EMBL" id="THG89979.1"/>
    </source>
</evidence>
<dbReference type="Proteomes" id="UP000297014">
    <property type="component" value="Unassembled WGS sequence"/>
</dbReference>